<dbReference type="Proteomes" id="UP000824220">
    <property type="component" value="Unassembled WGS sequence"/>
</dbReference>
<evidence type="ECO:0000259" key="4">
    <source>
        <dbReference type="Pfam" id="PF13622"/>
    </source>
</evidence>
<protein>
    <submittedName>
        <fullName evidence="5">Acyl-CoA thioesterase II</fullName>
    </submittedName>
</protein>
<dbReference type="SUPFAM" id="SSF54637">
    <property type="entry name" value="Thioesterase/thiol ester dehydrase-isomerase"/>
    <property type="match status" value="2"/>
</dbReference>
<organism evidence="5 6">
    <name type="scientific">Candidatus Microbacterium stercoravium</name>
    <dbReference type="NCBI Taxonomy" id="2838697"/>
    <lineage>
        <taxon>Bacteria</taxon>
        <taxon>Bacillati</taxon>
        <taxon>Actinomycetota</taxon>
        <taxon>Actinomycetes</taxon>
        <taxon>Micrococcales</taxon>
        <taxon>Microbacteriaceae</taxon>
        <taxon>Microbacterium</taxon>
    </lineage>
</organism>
<dbReference type="Gene3D" id="2.40.160.210">
    <property type="entry name" value="Acyl-CoA thioesterase, double hotdog domain"/>
    <property type="match status" value="1"/>
</dbReference>
<evidence type="ECO:0000256" key="2">
    <source>
        <dbReference type="ARBA" id="ARBA00022801"/>
    </source>
</evidence>
<dbReference type="InterPro" id="IPR025652">
    <property type="entry name" value="TesB_C"/>
</dbReference>
<gene>
    <name evidence="5" type="ORF">H9800_11290</name>
</gene>
<comment type="caution">
    <text evidence="5">The sequence shown here is derived from an EMBL/GenBank/DDBJ whole genome shotgun (WGS) entry which is preliminary data.</text>
</comment>
<evidence type="ECO:0000313" key="6">
    <source>
        <dbReference type="Proteomes" id="UP000824220"/>
    </source>
</evidence>
<reference evidence="5" key="1">
    <citation type="journal article" date="2021" name="PeerJ">
        <title>Extensive microbial diversity within the chicken gut microbiome revealed by metagenomics and culture.</title>
        <authorList>
            <person name="Gilroy R."/>
            <person name="Ravi A."/>
            <person name="Getino M."/>
            <person name="Pursley I."/>
            <person name="Horton D.L."/>
            <person name="Alikhan N.F."/>
            <person name="Baker D."/>
            <person name="Gharbi K."/>
            <person name="Hall N."/>
            <person name="Watson M."/>
            <person name="Adriaenssens E.M."/>
            <person name="Foster-Nyarko E."/>
            <person name="Jarju S."/>
            <person name="Secka A."/>
            <person name="Antonio M."/>
            <person name="Oren A."/>
            <person name="Chaudhuri R.R."/>
            <person name="La Ragione R."/>
            <person name="Hildebrand F."/>
            <person name="Pallen M.J."/>
        </authorList>
    </citation>
    <scope>NUCLEOTIDE SEQUENCE</scope>
    <source>
        <strain evidence="5">ChiHjej8B7-3636</strain>
    </source>
</reference>
<dbReference type="InterPro" id="IPR042171">
    <property type="entry name" value="Acyl-CoA_hotdog"/>
</dbReference>
<dbReference type="PANTHER" id="PTHR11066:SF34">
    <property type="entry name" value="ACYL-COENZYME A THIOESTERASE 8"/>
    <property type="match status" value="1"/>
</dbReference>
<sequence length="278" mass="30910">MMTGVLTLDPTGARTSEDIFVGRSHPMPTGRVYGGQVVAQCVAAALQTIDDQLPHSLHGYFLRPGDFTLPITFGVDRIHDGRSFARRRVQAYQNGTPIFSGIISFQREEDGLAHQVAMPDVPGPEELVGLAKRNDLRDRFRVLRANPIEAITVPPEALPHYPAQPPGRATWMRVKKRLPDDPDLHRITLAYMSDFTVQEPSLSANGVSWYDEGVKSASLDHAIWWHRFARTDEWLLYVSESASTQGGRGLNSGRLFTREGVLVASTAQEVMLRVPRQG</sequence>
<dbReference type="AlphaFoldDB" id="A0A9D2KIG0"/>
<accession>A0A9D2KIG0</accession>
<dbReference type="GO" id="GO:0009062">
    <property type="term" value="P:fatty acid catabolic process"/>
    <property type="evidence" value="ECO:0007669"/>
    <property type="project" value="TreeGrafter"/>
</dbReference>
<dbReference type="InterPro" id="IPR029069">
    <property type="entry name" value="HotDog_dom_sf"/>
</dbReference>
<dbReference type="GO" id="GO:0006637">
    <property type="term" value="P:acyl-CoA metabolic process"/>
    <property type="evidence" value="ECO:0007669"/>
    <property type="project" value="InterPro"/>
</dbReference>
<proteinExistence type="inferred from homology"/>
<dbReference type="EMBL" id="DXAM01000153">
    <property type="protein sequence ID" value="HJA05431.1"/>
    <property type="molecule type" value="Genomic_DNA"/>
</dbReference>
<dbReference type="Pfam" id="PF02551">
    <property type="entry name" value="Acyl_CoA_thio"/>
    <property type="match status" value="1"/>
</dbReference>
<dbReference type="Pfam" id="PF13622">
    <property type="entry name" value="4HBT_3"/>
    <property type="match status" value="1"/>
</dbReference>
<dbReference type="InterPro" id="IPR003703">
    <property type="entry name" value="Acyl_CoA_thio"/>
</dbReference>
<dbReference type="GO" id="GO:0047617">
    <property type="term" value="F:fatty acyl-CoA hydrolase activity"/>
    <property type="evidence" value="ECO:0007669"/>
    <property type="project" value="InterPro"/>
</dbReference>
<dbReference type="CDD" id="cd03444">
    <property type="entry name" value="Thioesterase_II_repeat1"/>
    <property type="match status" value="1"/>
</dbReference>
<keyword evidence="2" id="KW-0378">Hydrolase</keyword>
<evidence type="ECO:0000313" key="5">
    <source>
        <dbReference type="EMBL" id="HJA05431.1"/>
    </source>
</evidence>
<dbReference type="CDD" id="cd03445">
    <property type="entry name" value="Thioesterase_II_repeat2"/>
    <property type="match status" value="1"/>
</dbReference>
<evidence type="ECO:0000256" key="1">
    <source>
        <dbReference type="ARBA" id="ARBA00006538"/>
    </source>
</evidence>
<evidence type="ECO:0000259" key="3">
    <source>
        <dbReference type="Pfam" id="PF02551"/>
    </source>
</evidence>
<feature type="domain" description="Acyl-CoA thioesterase 2 C-terminal" evidence="3">
    <location>
        <begin position="168"/>
        <end position="269"/>
    </location>
</feature>
<comment type="similarity">
    <text evidence="1">Belongs to the C/M/P thioester hydrolase family.</text>
</comment>
<name>A0A9D2KIG0_9MICO</name>
<dbReference type="PANTHER" id="PTHR11066">
    <property type="entry name" value="ACYL-COA THIOESTERASE"/>
    <property type="match status" value="1"/>
</dbReference>
<dbReference type="InterPro" id="IPR049449">
    <property type="entry name" value="TesB_ACOT8-like_N"/>
</dbReference>
<feature type="domain" description="Acyl-CoA thioesterase-like N-terminal HotDog" evidence="4">
    <location>
        <begin position="25"/>
        <end position="106"/>
    </location>
</feature>
<reference evidence="5" key="2">
    <citation type="submission" date="2021-04" db="EMBL/GenBank/DDBJ databases">
        <authorList>
            <person name="Gilroy R."/>
        </authorList>
    </citation>
    <scope>NUCLEOTIDE SEQUENCE</scope>
    <source>
        <strain evidence="5">ChiHjej8B7-3636</strain>
    </source>
</reference>